<keyword evidence="2" id="KW-1185">Reference proteome</keyword>
<reference evidence="1" key="1">
    <citation type="submission" date="2021-01" db="EMBL/GenBank/DDBJ databases">
        <title>Characterization of Corynebacterium spp. from penguins.</title>
        <authorList>
            <person name="Svec P."/>
        </authorList>
    </citation>
    <scope>NUCLEOTIDE SEQUENCE</scope>
    <source>
        <strain evidence="1">CCM 8835</strain>
    </source>
</reference>
<dbReference type="EMBL" id="JAENIP010000007">
    <property type="protein sequence ID" value="MBK1843385.1"/>
    <property type="molecule type" value="Genomic_DNA"/>
</dbReference>
<protein>
    <submittedName>
        <fullName evidence="1">Uncharacterized protein</fullName>
    </submittedName>
</protein>
<dbReference type="Proteomes" id="UP000650005">
    <property type="component" value="Unassembled WGS sequence"/>
</dbReference>
<evidence type="ECO:0000313" key="1">
    <source>
        <dbReference type="EMBL" id="MBK1843385.1"/>
    </source>
</evidence>
<gene>
    <name evidence="1" type="ORF">JIM95_02165</name>
</gene>
<name>A0ABS1FIY2_9CORY</name>
<accession>A0ABS1FIY2</accession>
<comment type="caution">
    <text evidence="1">The sequence shown here is derived from an EMBL/GenBank/DDBJ whole genome shotgun (WGS) entry which is preliminary data.</text>
</comment>
<evidence type="ECO:0000313" key="2">
    <source>
        <dbReference type="Proteomes" id="UP000650005"/>
    </source>
</evidence>
<dbReference type="RefSeq" id="WP_200256544.1">
    <property type="nucleotide sequence ID" value="NZ_JAENIP020000004.1"/>
</dbReference>
<organism evidence="1 2">
    <name type="scientific">Corynebacterium antarcticum</name>
    <dbReference type="NCBI Taxonomy" id="2800405"/>
    <lineage>
        <taxon>Bacteria</taxon>
        <taxon>Bacillati</taxon>
        <taxon>Actinomycetota</taxon>
        <taxon>Actinomycetes</taxon>
        <taxon>Mycobacteriales</taxon>
        <taxon>Corynebacteriaceae</taxon>
        <taxon>Corynebacterium</taxon>
    </lineage>
</organism>
<sequence length="61" mass="6348">MDIANQLGAFSDIVGGFVKVFGNMPAAIVELWAALRGFTAVDMSLGTAAMSAGQPIIEYVN</sequence>
<proteinExistence type="predicted"/>